<dbReference type="Pfam" id="PF18557">
    <property type="entry name" value="NepR"/>
    <property type="match status" value="1"/>
</dbReference>
<evidence type="ECO:0000256" key="1">
    <source>
        <dbReference type="SAM" id="MobiDB-lite"/>
    </source>
</evidence>
<gene>
    <name evidence="3" type="ORF">IC614_06555</name>
</gene>
<evidence type="ECO:0000259" key="2">
    <source>
        <dbReference type="Pfam" id="PF18557"/>
    </source>
</evidence>
<organism evidence="3 4">
    <name type="scientific">Allosphingosinicella flava</name>
    <dbReference type="NCBI Taxonomy" id="2771430"/>
    <lineage>
        <taxon>Bacteria</taxon>
        <taxon>Pseudomonadati</taxon>
        <taxon>Pseudomonadota</taxon>
        <taxon>Alphaproteobacteria</taxon>
        <taxon>Sphingomonadales</taxon>
        <taxon>Sphingomonadaceae</taxon>
        <taxon>Allosphingosinicella</taxon>
    </lineage>
</organism>
<reference evidence="3 4" key="1">
    <citation type="submission" date="2020-11" db="EMBL/GenBank/DDBJ databases">
        <title>Genome seq and assembly of Sphingosinicella sp.</title>
        <authorList>
            <person name="Chhetri G."/>
        </authorList>
    </citation>
    <scope>NUCLEOTIDE SEQUENCE [LARGE SCALE GENOMIC DNA]</scope>
    <source>
        <strain evidence="3 4">UDD2</strain>
    </source>
</reference>
<protein>
    <recommendedName>
        <fullName evidence="2">Anti-sigma factor NepR domain-containing protein</fullName>
    </recommendedName>
</protein>
<keyword evidence="4" id="KW-1185">Reference proteome</keyword>
<feature type="region of interest" description="Disordered" evidence="1">
    <location>
        <begin position="1"/>
        <end position="23"/>
    </location>
</feature>
<evidence type="ECO:0000313" key="4">
    <source>
        <dbReference type="Proteomes" id="UP000594873"/>
    </source>
</evidence>
<name>A0A7T2LN66_9SPHN</name>
<sequence>MPDNGPDFAPKSKKKPASPEVGHALRSVYQQTINEDIPPEMLDLLGKLG</sequence>
<proteinExistence type="predicted"/>
<dbReference type="AlphaFoldDB" id="A0A7T2LN66"/>
<dbReference type="EMBL" id="CP065592">
    <property type="protein sequence ID" value="QPQ56275.1"/>
    <property type="molecule type" value="Genomic_DNA"/>
</dbReference>
<accession>A0A7T2LN66</accession>
<feature type="domain" description="Anti-sigma factor NepR" evidence="2">
    <location>
        <begin position="19"/>
        <end position="48"/>
    </location>
</feature>
<dbReference type="Proteomes" id="UP000594873">
    <property type="component" value="Chromosome"/>
</dbReference>
<dbReference type="InterPro" id="IPR041649">
    <property type="entry name" value="NepR"/>
</dbReference>
<dbReference type="KEGG" id="sflv:IC614_06555"/>
<evidence type="ECO:0000313" key="3">
    <source>
        <dbReference type="EMBL" id="QPQ56275.1"/>
    </source>
</evidence>